<dbReference type="SUPFAM" id="SSF53756">
    <property type="entry name" value="UDP-Glycosyltransferase/glycogen phosphorylase"/>
    <property type="match status" value="1"/>
</dbReference>
<dbReference type="RefSeq" id="WP_036174402.1">
    <property type="nucleotide sequence ID" value="NZ_AVCZ01000009.1"/>
</dbReference>
<gene>
    <name evidence="2" type="ORF">CD30_07095</name>
</gene>
<dbReference type="PANTHER" id="PTHR12526:SF630">
    <property type="entry name" value="GLYCOSYLTRANSFERASE"/>
    <property type="match status" value="1"/>
</dbReference>
<protein>
    <recommendedName>
        <fullName evidence="1">Glycosyl transferase family 1 domain-containing protein</fullName>
    </recommendedName>
</protein>
<dbReference type="GO" id="GO:0016757">
    <property type="term" value="F:glycosyltransferase activity"/>
    <property type="evidence" value="ECO:0007669"/>
    <property type="project" value="InterPro"/>
</dbReference>
<keyword evidence="3" id="KW-1185">Reference proteome</keyword>
<dbReference type="Proteomes" id="UP000030595">
    <property type="component" value="Unassembled WGS sequence"/>
</dbReference>
<dbReference type="InterPro" id="IPR001296">
    <property type="entry name" value="Glyco_trans_1"/>
</dbReference>
<reference evidence="2 3" key="1">
    <citation type="submission" date="2014-02" db="EMBL/GenBank/DDBJ databases">
        <title>Draft genome sequence of Lysinibacillus massiliensis CCUG 49529.</title>
        <authorList>
            <person name="Zhang F."/>
            <person name="Wang G."/>
            <person name="Zhang L."/>
        </authorList>
    </citation>
    <scope>NUCLEOTIDE SEQUENCE [LARGE SCALE GENOMIC DNA]</scope>
    <source>
        <strain evidence="2 3">CCUG 49529</strain>
    </source>
</reference>
<dbReference type="PANTHER" id="PTHR12526">
    <property type="entry name" value="GLYCOSYLTRANSFERASE"/>
    <property type="match status" value="1"/>
</dbReference>
<evidence type="ECO:0000313" key="3">
    <source>
        <dbReference type="Proteomes" id="UP000030595"/>
    </source>
</evidence>
<feature type="domain" description="Glycosyl transferase family 1" evidence="1">
    <location>
        <begin position="179"/>
        <end position="336"/>
    </location>
</feature>
<evidence type="ECO:0000259" key="1">
    <source>
        <dbReference type="Pfam" id="PF00534"/>
    </source>
</evidence>
<dbReference type="OrthoDB" id="9806653at2"/>
<proteinExistence type="predicted"/>
<name>A0A0A3J7Q5_9BACL</name>
<organism evidence="2 3">
    <name type="scientific">Ureibacillus massiliensis 4400831 = CIP 108448 = CCUG 49529</name>
    <dbReference type="NCBI Taxonomy" id="1211035"/>
    <lineage>
        <taxon>Bacteria</taxon>
        <taxon>Bacillati</taxon>
        <taxon>Bacillota</taxon>
        <taxon>Bacilli</taxon>
        <taxon>Bacillales</taxon>
        <taxon>Caryophanaceae</taxon>
        <taxon>Ureibacillus</taxon>
    </lineage>
</organism>
<comment type="caution">
    <text evidence="2">The sequence shown here is derived from an EMBL/GenBank/DDBJ whole genome shotgun (WGS) entry which is preliminary data.</text>
</comment>
<sequence length="367" mass="42189">MNLLYISCLSGNYSHGLTYSVPAQIESQSKIDNVYWLNLNQEYKNINTTHVECNKIEEPLKFELSNLPPPFNKPDLVIFEGVYFISYWKLAISLKKLNIPYIIVPRSSLTKQAQQKKLLKKILANLLFFNSFVKNAAAIQYLTKDEYLSSGEKWNNNYLIIPNGINKKQTLKKYSCKKLKGIFIGRLDIYQKGIDLLIEACYQLKNEMKSAGCSIDIYGPEENGSKRKIKDLLYKYGLDEYIKVHDEIYLEKKEKALLESDFFILTSRFEGHPMGLIEALSYGIPCLVTKGTNMSEEIKNNAAGWNANTEIKSISNAIKEVFKDRNILNIKGRNAIKLSQKYNWENLAIESRLKYNEILEILKTGGK</sequence>
<dbReference type="Pfam" id="PF00534">
    <property type="entry name" value="Glycos_transf_1"/>
    <property type="match status" value="1"/>
</dbReference>
<accession>A0A0A3J7Q5</accession>
<dbReference type="eggNOG" id="COG0438">
    <property type="taxonomic scope" value="Bacteria"/>
</dbReference>
<dbReference type="EMBL" id="JPVQ01000009">
    <property type="protein sequence ID" value="KGR91203.1"/>
    <property type="molecule type" value="Genomic_DNA"/>
</dbReference>
<dbReference type="Gene3D" id="3.40.50.2000">
    <property type="entry name" value="Glycogen Phosphorylase B"/>
    <property type="match status" value="2"/>
</dbReference>
<dbReference type="AlphaFoldDB" id="A0A0A3J7Q5"/>
<evidence type="ECO:0000313" key="2">
    <source>
        <dbReference type="EMBL" id="KGR91203.1"/>
    </source>
</evidence>